<proteinExistence type="predicted"/>
<reference evidence="2" key="1">
    <citation type="journal article" date="2022" name="bioRxiv">
        <title>Sequencing and chromosome-scale assembly of the giantPleurodeles waltlgenome.</title>
        <authorList>
            <person name="Brown T."/>
            <person name="Elewa A."/>
            <person name="Iarovenko S."/>
            <person name="Subramanian E."/>
            <person name="Araus A.J."/>
            <person name="Petzold A."/>
            <person name="Susuki M."/>
            <person name="Suzuki K.-i.T."/>
            <person name="Hayashi T."/>
            <person name="Toyoda A."/>
            <person name="Oliveira C."/>
            <person name="Osipova E."/>
            <person name="Leigh N.D."/>
            <person name="Simon A."/>
            <person name="Yun M.H."/>
        </authorList>
    </citation>
    <scope>NUCLEOTIDE SEQUENCE</scope>
    <source>
        <strain evidence="2">20211129_DDA</strain>
        <tissue evidence="2">Liver</tissue>
    </source>
</reference>
<dbReference type="InterPro" id="IPR005135">
    <property type="entry name" value="Endo/exonuclease/phosphatase"/>
</dbReference>
<protein>
    <recommendedName>
        <fullName evidence="1">Endonuclease/exonuclease/phosphatase domain-containing protein</fullName>
    </recommendedName>
</protein>
<dbReference type="PANTHER" id="PTHR46670:SF2">
    <property type="entry name" value="ENDONUCLEASE_EXONUCLEASE_PHOSPHATASE DOMAIN-CONTAINING PROTEIN"/>
    <property type="match status" value="1"/>
</dbReference>
<accession>A0AAV7PSR8</accession>
<evidence type="ECO:0000313" key="3">
    <source>
        <dbReference type="Proteomes" id="UP001066276"/>
    </source>
</evidence>
<dbReference type="SUPFAM" id="SSF56219">
    <property type="entry name" value="DNase I-like"/>
    <property type="match status" value="1"/>
</dbReference>
<sequence>MLLAPLRQPGLRTIGSGVRDSAPTTWDLPHLQYTQQCLMDSDTRQTCRGCKRASPDQMKGWRCGACTWEFGQRAPYRSMCSSQQDLLPLPKLRGDDVSQLKCGLTTARSLIKHSVEIRDMIESSDLDCLFITETWAREDSGPNFMAASPPGYVFSRLDRVSKRGGGPAMIFRTKLHCALKSINVSPELCEEAFFKVRLKNTVFFEGLLTYRPLGPKNSFIFYWPSIIEPLVAASKCIALGDFNFHHEDKQDIATCAFIDLMLNLDWDLKVTSATHRAGHTLGGIFTRHESCNFLEKVVLDWTDHQLFTFSVAGRKPPPTLFRPPS</sequence>
<keyword evidence="3" id="KW-1185">Reference proteome</keyword>
<comment type="caution">
    <text evidence="2">The sequence shown here is derived from an EMBL/GenBank/DDBJ whole genome shotgun (WGS) entry which is preliminary data.</text>
</comment>
<organism evidence="2 3">
    <name type="scientific">Pleurodeles waltl</name>
    <name type="common">Iberian ribbed newt</name>
    <dbReference type="NCBI Taxonomy" id="8319"/>
    <lineage>
        <taxon>Eukaryota</taxon>
        <taxon>Metazoa</taxon>
        <taxon>Chordata</taxon>
        <taxon>Craniata</taxon>
        <taxon>Vertebrata</taxon>
        <taxon>Euteleostomi</taxon>
        <taxon>Amphibia</taxon>
        <taxon>Batrachia</taxon>
        <taxon>Caudata</taxon>
        <taxon>Salamandroidea</taxon>
        <taxon>Salamandridae</taxon>
        <taxon>Pleurodelinae</taxon>
        <taxon>Pleurodeles</taxon>
    </lineage>
</organism>
<gene>
    <name evidence="2" type="ORF">NDU88_006962</name>
</gene>
<dbReference type="AlphaFoldDB" id="A0AAV7PSR8"/>
<dbReference type="InterPro" id="IPR036691">
    <property type="entry name" value="Endo/exonu/phosph_ase_sf"/>
</dbReference>
<dbReference type="GO" id="GO:0003824">
    <property type="term" value="F:catalytic activity"/>
    <property type="evidence" value="ECO:0007669"/>
    <property type="project" value="InterPro"/>
</dbReference>
<name>A0AAV7PSR8_PLEWA</name>
<dbReference type="PANTHER" id="PTHR46670">
    <property type="entry name" value="ENDO/EXONUCLEASE/PHOSPHATASE DOMAIN-CONTAINING PROTEIN"/>
    <property type="match status" value="1"/>
</dbReference>
<dbReference type="EMBL" id="JANPWB010000011">
    <property type="protein sequence ID" value="KAJ1128585.1"/>
    <property type="molecule type" value="Genomic_DNA"/>
</dbReference>
<dbReference type="Pfam" id="PF03372">
    <property type="entry name" value="Exo_endo_phos"/>
    <property type="match status" value="1"/>
</dbReference>
<dbReference type="Gene3D" id="3.60.10.10">
    <property type="entry name" value="Endonuclease/exonuclease/phosphatase"/>
    <property type="match status" value="1"/>
</dbReference>
<evidence type="ECO:0000313" key="2">
    <source>
        <dbReference type="EMBL" id="KAJ1128585.1"/>
    </source>
</evidence>
<evidence type="ECO:0000259" key="1">
    <source>
        <dbReference type="Pfam" id="PF03372"/>
    </source>
</evidence>
<dbReference type="Proteomes" id="UP001066276">
    <property type="component" value="Chromosome 7"/>
</dbReference>
<feature type="domain" description="Endonuclease/exonuclease/phosphatase" evidence="1">
    <location>
        <begin position="110"/>
        <end position="250"/>
    </location>
</feature>